<evidence type="ECO:0000313" key="2">
    <source>
        <dbReference type="Proteomes" id="UP000266067"/>
    </source>
</evidence>
<dbReference type="OrthoDB" id="1179036at2"/>
<evidence type="ECO:0000313" key="1">
    <source>
        <dbReference type="EMBL" id="RIV37522.1"/>
    </source>
</evidence>
<dbReference type="EMBL" id="QXFH01000023">
    <property type="protein sequence ID" value="RIV37522.1"/>
    <property type="molecule type" value="Genomic_DNA"/>
</dbReference>
<gene>
    <name evidence="1" type="ORF">D2V08_01280</name>
</gene>
<comment type="caution">
    <text evidence="1">The sequence shown here is derived from an EMBL/GenBank/DDBJ whole genome shotgun (WGS) entry which is preliminary data.</text>
</comment>
<keyword evidence="2" id="KW-1185">Reference proteome</keyword>
<accession>A0A3A1NED6</accession>
<dbReference type="RefSeq" id="WP_119606339.1">
    <property type="nucleotide sequence ID" value="NZ_QXFH01000023.1"/>
</dbReference>
<name>A0A3A1NED6_9FLAO</name>
<proteinExistence type="predicted"/>
<reference evidence="1 2" key="1">
    <citation type="submission" date="2018-08" db="EMBL/GenBank/DDBJ databases">
        <title>Proposal of Muricauda 72 sp.nov. and Muricauda NH166 sp.nov., isolated from seawater.</title>
        <authorList>
            <person name="Cheng H."/>
            <person name="Wu Y.-H."/>
            <person name="Guo L.-L."/>
            <person name="Xu X.-W."/>
        </authorList>
    </citation>
    <scope>NUCLEOTIDE SEQUENCE [LARGE SCALE GENOMIC DNA]</scope>
    <source>
        <strain evidence="1 2">KCTC 22173</strain>
    </source>
</reference>
<protein>
    <submittedName>
        <fullName evidence="1">Uncharacterized protein</fullName>
    </submittedName>
</protein>
<dbReference type="Proteomes" id="UP000266067">
    <property type="component" value="Unassembled WGS sequence"/>
</dbReference>
<sequence>MKHIKYRNSDKKAIKILLREIGAYRYEIALEQMKVEQRPISMEGFYLEANEDCIFLCHRYPSGYILKLMKVEQFEMLPRDEWELVKV</sequence>
<dbReference type="AlphaFoldDB" id="A0A3A1NED6"/>
<organism evidence="1 2">
    <name type="scientific">Flagellimonas lutimaris</name>
    <dbReference type="NCBI Taxonomy" id="475082"/>
    <lineage>
        <taxon>Bacteria</taxon>
        <taxon>Pseudomonadati</taxon>
        <taxon>Bacteroidota</taxon>
        <taxon>Flavobacteriia</taxon>
        <taxon>Flavobacteriales</taxon>
        <taxon>Flavobacteriaceae</taxon>
        <taxon>Flagellimonas</taxon>
    </lineage>
</organism>